<dbReference type="Proteomes" id="UP000325714">
    <property type="component" value="Segment"/>
</dbReference>
<protein>
    <submittedName>
        <fullName evidence="1">Uncharacterized protein</fullName>
    </submittedName>
</protein>
<proteinExistence type="predicted"/>
<gene>
    <name evidence="1" type="ORF">pEpSNUABM09_38</name>
</gene>
<evidence type="ECO:0000313" key="1">
    <source>
        <dbReference type="EMBL" id="QEQ94736.1"/>
    </source>
</evidence>
<sequence length="41" mass="4874">MQEVNWCIRKLRDALADYNMEDAKNYLSLLELWKDKLNGTA</sequence>
<keyword evidence="2" id="KW-1185">Reference proteome</keyword>
<evidence type="ECO:0000313" key="2">
    <source>
        <dbReference type="Proteomes" id="UP000325714"/>
    </source>
</evidence>
<accession>A0A5J6DB67</accession>
<name>A0A5J6DB67_9CAUD</name>
<organism evidence="1 2">
    <name type="scientific">Erwinia phage pEp_SNUABM_09</name>
    <dbReference type="NCBI Taxonomy" id="2601644"/>
    <lineage>
        <taxon>Viruses</taxon>
        <taxon>Duplodnaviria</taxon>
        <taxon>Heunggongvirae</taxon>
        <taxon>Uroviricota</taxon>
        <taxon>Caudoviricetes</taxon>
        <taxon>Autographivirales</taxon>
        <taxon>Autotranscriptaviridae</taxon>
        <taxon>Studiervirinae</taxon>
        <taxon>Snaubvirus</taxon>
        <taxon>Snaubvirus pEpSNUABM09</taxon>
    </lineage>
</organism>
<dbReference type="EMBL" id="MN184885">
    <property type="protein sequence ID" value="QEQ94736.1"/>
    <property type="molecule type" value="Genomic_DNA"/>
</dbReference>
<reference evidence="1 2" key="1">
    <citation type="submission" date="2019-07" db="EMBL/GenBank/DDBJ databases">
        <title>Complete genome sequence of bacteriophage infecting Erwinia pyrifoliae.</title>
        <authorList>
            <person name="Kim S.G."/>
            <person name="Park S.C."/>
        </authorList>
    </citation>
    <scope>NUCLEOTIDE SEQUENCE [LARGE SCALE GENOMIC DNA]</scope>
</reference>